<name>A0A4D4K6R1_9ACTN</name>
<organism evidence="3 4">
    <name type="scientific">Streptomyces antimycoticus</name>
    <dbReference type="NCBI Taxonomy" id="68175"/>
    <lineage>
        <taxon>Bacteria</taxon>
        <taxon>Bacillati</taxon>
        <taxon>Actinomycetota</taxon>
        <taxon>Actinomycetes</taxon>
        <taxon>Kitasatosporales</taxon>
        <taxon>Streptomycetaceae</taxon>
        <taxon>Streptomyces</taxon>
        <taxon>Streptomyces violaceusniger group</taxon>
    </lineage>
</organism>
<proteinExistence type="predicted"/>
<dbReference type="Proteomes" id="UP000299290">
    <property type="component" value="Unassembled WGS sequence"/>
</dbReference>
<protein>
    <submittedName>
        <fullName evidence="3">Membrane protein</fullName>
    </submittedName>
</protein>
<keyword evidence="1" id="KW-0472">Membrane</keyword>
<feature type="transmembrane region" description="Helical" evidence="1">
    <location>
        <begin position="82"/>
        <end position="101"/>
    </location>
</feature>
<evidence type="ECO:0000259" key="2">
    <source>
        <dbReference type="Pfam" id="PF06724"/>
    </source>
</evidence>
<accession>A0A4D4K6R1</accession>
<feature type="transmembrane region" description="Helical" evidence="1">
    <location>
        <begin position="268"/>
        <end position="291"/>
    </location>
</feature>
<keyword evidence="1" id="KW-1133">Transmembrane helix</keyword>
<keyword evidence="4" id="KW-1185">Reference proteome</keyword>
<dbReference type="EMBL" id="BJHV01000001">
    <property type="protein sequence ID" value="GDY44615.1"/>
    <property type="molecule type" value="Genomic_DNA"/>
</dbReference>
<reference evidence="3 4" key="1">
    <citation type="journal article" date="2020" name="Int. J. Syst. Evol. Microbiol.">
        <title>Reclassification of Streptomyces castelarensis and Streptomyces sporoclivatus as later heterotypic synonyms of Streptomyces antimycoticus.</title>
        <authorList>
            <person name="Komaki H."/>
            <person name="Tamura T."/>
        </authorList>
    </citation>
    <scope>NUCLEOTIDE SEQUENCE [LARGE SCALE GENOMIC DNA]</scope>
    <source>
        <strain evidence="3 4">NBRC 12839</strain>
    </source>
</reference>
<feature type="domain" description="DUF1206" evidence="2">
    <location>
        <begin position="42"/>
        <end position="108"/>
    </location>
</feature>
<feature type="transmembrane region" description="Helical" evidence="1">
    <location>
        <begin position="122"/>
        <end position="142"/>
    </location>
</feature>
<gene>
    <name evidence="3" type="ORF">SANT12839_054970</name>
</gene>
<dbReference type="RefSeq" id="WP_228053193.1">
    <property type="nucleotide sequence ID" value="NZ_BJHV01000001.1"/>
</dbReference>
<feature type="domain" description="DUF1206" evidence="2">
    <location>
        <begin position="226"/>
        <end position="294"/>
    </location>
</feature>
<feature type="transmembrane region" description="Helical" evidence="1">
    <location>
        <begin position="170"/>
        <end position="198"/>
    </location>
</feature>
<feature type="transmembrane region" description="Helical" evidence="1">
    <location>
        <begin position="43"/>
        <end position="62"/>
    </location>
</feature>
<feature type="domain" description="DUF1206" evidence="2">
    <location>
        <begin position="125"/>
        <end position="192"/>
    </location>
</feature>
<dbReference type="InterPro" id="IPR009597">
    <property type="entry name" value="DUF1206"/>
</dbReference>
<evidence type="ECO:0000313" key="3">
    <source>
        <dbReference type="EMBL" id="GDY44615.1"/>
    </source>
</evidence>
<evidence type="ECO:0000256" key="1">
    <source>
        <dbReference type="SAM" id="Phobius"/>
    </source>
</evidence>
<dbReference type="AlphaFoldDB" id="A0A4D4K6R1"/>
<dbReference type="Pfam" id="PF06724">
    <property type="entry name" value="DUF1206"/>
    <property type="match status" value="3"/>
</dbReference>
<evidence type="ECO:0000313" key="4">
    <source>
        <dbReference type="Proteomes" id="UP000299290"/>
    </source>
</evidence>
<keyword evidence="1" id="KW-0812">Transmembrane</keyword>
<sequence length="296" mass="30418">MCDNREETVNASSIARGLGSATGTRTPREAGSRAIEAAARWGLATRGVLYLLIGVLALRIALGDRGEQADRGGALQVLAQQPFGAALVWAVGIGLVCMALWRLSEAVFGAAGPDGGAARKRLAGAARAVFYGVVAYSVLSFATGEQGSGSSDRQSQDVTARALDLPYGRWLVAAAGAAVAAAGAAVAAAGVWIAVRALRRGFCKYLKLGAMSRRTRRAVEALGVCGGAVRGAVFAVAGGFALSAAVRYDPDKAKGIDDTLRTFAGTAAGPWLLMAVALGLALFGVFSFAMARWRRV</sequence>
<feature type="transmembrane region" description="Helical" evidence="1">
    <location>
        <begin position="219"/>
        <end position="248"/>
    </location>
</feature>
<comment type="caution">
    <text evidence="3">The sequence shown here is derived from an EMBL/GenBank/DDBJ whole genome shotgun (WGS) entry which is preliminary data.</text>
</comment>